<evidence type="ECO:0000313" key="2">
    <source>
        <dbReference type="EMBL" id="KOO31339.1"/>
    </source>
</evidence>
<sequence length="150" mass="17123">MADQDEESSGDPAVDAAFHLARAQFKSKKREVKTARDNIRKRQEEQERQEHGTAEEHTRIVNTLRQQLTKGQEALECQKRRHAEIVLELGTLRGRLTHGIKEQSEWESAHKVREQANLEACLIELRKLRRLNPDAAAALATRRGDALLEG</sequence>
<dbReference type="EMBL" id="JWZX01002036">
    <property type="protein sequence ID" value="KOO31339.1"/>
    <property type="molecule type" value="Genomic_DNA"/>
</dbReference>
<proteinExistence type="predicted"/>
<evidence type="ECO:0000256" key="1">
    <source>
        <dbReference type="SAM" id="MobiDB-lite"/>
    </source>
</evidence>
<dbReference type="AlphaFoldDB" id="A0A0M0JXP6"/>
<feature type="compositionally biased region" description="Basic and acidic residues" evidence="1">
    <location>
        <begin position="32"/>
        <end position="58"/>
    </location>
</feature>
<organism evidence="2 3">
    <name type="scientific">Chrysochromulina tobinii</name>
    <dbReference type="NCBI Taxonomy" id="1460289"/>
    <lineage>
        <taxon>Eukaryota</taxon>
        <taxon>Haptista</taxon>
        <taxon>Haptophyta</taxon>
        <taxon>Prymnesiophyceae</taxon>
        <taxon>Prymnesiales</taxon>
        <taxon>Chrysochromulinaceae</taxon>
        <taxon>Chrysochromulina</taxon>
    </lineage>
</organism>
<feature type="region of interest" description="Disordered" evidence="1">
    <location>
        <begin position="1"/>
        <end position="20"/>
    </location>
</feature>
<gene>
    <name evidence="2" type="ORF">Ctob_005485</name>
</gene>
<name>A0A0M0JXP6_9EUKA</name>
<evidence type="ECO:0000313" key="3">
    <source>
        <dbReference type="Proteomes" id="UP000037460"/>
    </source>
</evidence>
<feature type="region of interest" description="Disordered" evidence="1">
    <location>
        <begin position="25"/>
        <end position="58"/>
    </location>
</feature>
<comment type="caution">
    <text evidence="2">The sequence shown here is derived from an EMBL/GenBank/DDBJ whole genome shotgun (WGS) entry which is preliminary data.</text>
</comment>
<keyword evidence="3" id="KW-1185">Reference proteome</keyword>
<protein>
    <submittedName>
        <fullName evidence="2">Uncharacterized protein</fullName>
    </submittedName>
</protein>
<accession>A0A0M0JXP6</accession>
<reference evidence="3" key="1">
    <citation type="journal article" date="2015" name="PLoS Genet.">
        <title>Genome Sequence and Transcriptome Analyses of Chrysochromulina tobin: Metabolic Tools for Enhanced Algal Fitness in the Prominent Order Prymnesiales (Haptophyceae).</title>
        <authorList>
            <person name="Hovde B.T."/>
            <person name="Deodato C.R."/>
            <person name="Hunsperger H.M."/>
            <person name="Ryken S.A."/>
            <person name="Yost W."/>
            <person name="Jha R.K."/>
            <person name="Patterson J."/>
            <person name="Monnat R.J. Jr."/>
            <person name="Barlow S.B."/>
            <person name="Starkenburg S.R."/>
            <person name="Cattolico R.A."/>
        </authorList>
    </citation>
    <scope>NUCLEOTIDE SEQUENCE</scope>
    <source>
        <strain evidence="3">CCMP291</strain>
    </source>
</reference>
<dbReference type="Proteomes" id="UP000037460">
    <property type="component" value="Unassembled WGS sequence"/>
</dbReference>